<reference evidence="2" key="1">
    <citation type="journal article" date="2019" name="bioRxiv">
        <title>The Genome of the Zebra Mussel, Dreissena polymorpha: A Resource for Invasive Species Research.</title>
        <authorList>
            <person name="McCartney M.A."/>
            <person name="Auch B."/>
            <person name="Kono T."/>
            <person name="Mallez S."/>
            <person name="Zhang Y."/>
            <person name="Obille A."/>
            <person name="Becker A."/>
            <person name="Abrahante J.E."/>
            <person name="Garbe J."/>
            <person name="Badalamenti J.P."/>
            <person name="Herman A."/>
            <person name="Mangelson H."/>
            <person name="Liachko I."/>
            <person name="Sullivan S."/>
            <person name="Sone E.D."/>
            <person name="Koren S."/>
            <person name="Silverstein K.A.T."/>
            <person name="Beckman K.B."/>
            <person name="Gohl D.M."/>
        </authorList>
    </citation>
    <scope>NUCLEOTIDE SEQUENCE</scope>
    <source>
        <strain evidence="2">Duluth1</strain>
        <tissue evidence="2">Whole animal</tissue>
    </source>
</reference>
<accession>A0A9D4LKV9</accession>
<evidence type="ECO:0000256" key="1">
    <source>
        <dbReference type="SAM" id="MobiDB-lite"/>
    </source>
</evidence>
<proteinExistence type="predicted"/>
<feature type="compositionally biased region" description="Basic residues" evidence="1">
    <location>
        <begin position="129"/>
        <end position="140"/>
    </location>
</feature>
<feature type="region of interest" description="Disordered" evidence="1">
    <location>
        <begin position="42"/>
        <end position="140"/>
    </location>
</feature>
<comment type="caution">
    <text evidence="2">The sequence shown here is derived from an EMBL/GenBank/DDBJ whole genome shotgun (WGS) entry which is preliminary data.</text>
</comment>
<keyword evidence="3" id="KW-1185">Reference proteome</keyword>
<name>A0A9D4LKV9_DREPO</name>
<gene>
    <name evidence="2" type="ORF">DPMN_023525</name>
</gene>
<dbReference type="EMBL" id="JAIWYP010000002">
    <property type="protein sequence ID" value="KAH3860615.1"/>
    <property type="molecule type" value="Genomic_DNA"/>
</dbReference>
<evidence type="ECO:0000313" key="2">
    <source>
        <dbReference type="EMBL" id="KAH3860615.1"/>
    </source>
</evidence>
<dbReference type="Proteomes" id="UP000828390">
    <property type="component" value="Unassembled WGS sequence"/>
</dbReference>
<feature type="compositionally biased region" description="Polar residues" evidence="1">
    <location>
        <begin position="77"/>
        <end position="102"/>
    </location>
</feature>
<evidence type="ECO:0000313" key="3">
    <source>
        <dbReference type="Proteomes" id="UP000828390"/>
    </source>
</evidence>
<dbReference type="AlphaFoldDB" id="A0A9D4LKV9"/>
<sequence>MGNDLFKWSNESILTRLPLGPYVFIERSILLFQQYMFMQQQQRHPQQQAQPSESSDEDQFNVLLQERLQIRPPDASNPAQGPVNASSSAPAINSHQSRSASTGEELIVFSDIEKDTTNHNPAFQDSRFKKPPIKPQKPRKSTVSCYIVLGDILNILKISFNL</sequence>
<reference evidence="2" key="2">
    <citation type="submission" date="2020-11" db="EMBL/GenBank/DDBJ databases">
        <authorList>
            <person name="McCartney M.A."/>
            <person name="Auch B."/>
            <person name="Kono T."/>
            <person name="Mallez S."/>
            <person name="Becker A."/>
            <person name="Gohl D.M."/>
            <person name="Silverstein K.A.T."/>
            <person name="Koren S."/>
            <person name="Bechman K.B."/>
            <person name="Herman A."/>
            <person name="Abrahante J.E."/>
            <person name="Garbe J."/>
        </authorList>
    </citation>
    <scope>NUCLEOTIDE SEQUENCE</scope>
    <source>
        <strain evidence="2">Duluth1</strain>
        <tissue evidence="2">Whole animal</tissue>
    </source>
</reference>
<organism evidence="2 3">
    <name type="scientific">Dreissena polymorpha</name>
    <name type="common">Zebra mussel</name>
    <name type="synonym">Mytilus polymorpha</name>
    <dbReference type="NCBI Taxonomy" id="45954"/>
    <lineage>
        <taxon>Eukaryota</taxon>
        <taxon>Metazoa</taxon>
        <taxon>Spiralia</taxon>
        <taxon>Lophotrochozoa</taxon>
        <taxon>Mollusca</taxon>
        <taxon>Bivalvia</taxon>
        <taxon>Autobranchia</taxon>
        <taxon>Heteroconchia</taxon>
        <taxon>Euheterodonta</taxon>
        <taxon>Imparidentia</taxon>
        <taxon>Neoheterodontei</taxon>
        <taxon>Myida</taxon>
        <taxon>Dreissenoidea</taxon>
        <taxon>Dreissenidae</taxon>
        <taxon>Dreissena</taxon>
    </lineage>
</organism>
<protein>
    <submittedName>
        <fullName evidence="2">Uncharacterized protein</fullName>
    </submittedName>
</protein>